<dbReference type="GO" id="GO:0140359">
    <property type="term" value="F:ABC-type transporter activity"/>
    <property type="evidence" value="ECO:0007669"/>
    <property type="project" value="InterPro"/>
</dbReference>
<dbReference type="Pfam" id="PF12698">
    <property type="entry name" value="ABC2_membrane_3"/>
    <property type="match status" value="1"/>
</dbReference>
<dbReference type="OrthoDB" id="51659at2157"/>
<dbReference type="GO" id="GO:0016020">
    <property type="term" value="C:membrane"/>
    <property type="evidence" value="ECO:0007669"/>
    <property type="project" value="UniProtKB-SubCell"/>
</dbReference>
<keyword evidence="8" id="KW-1185">Reference proteome</keyword>
<dbReference type="Proteomes" id="UP000054387">
    <property type="component" value="Unassembled WGS sequence"/>
</dbReference>
<dbReference type="RefSeq" id="WP_058581528.1">
    <property type="nucleotide sequence ID" value="NZ_LOPU01000018.1"/>
</dbReference>
<comment type="caution">
    <text evidence="7">The sequence shown here is derived from an EMBL/GenBank/DDBJ whole genome shotgun (WGS) entry which is preliminary data.</text>
</comment>
<dbReference type="STRING" id="1514971.AUR64_11330"/>
<accession>A0A0W1R9W9</accession>
<sequence length="349" mass="37176">MRDRRLTIARRELSVLRSEKTIVLALLIQLFIAAFSSFLVVGLVSLYDPGSAEGYEVDVGVSGEARYELVYAAHSVSGAQPILFDTERAAQQAFDRRQVDAILHTDRRDGRIHVTATVPDENVRTTVTVTQVRDTLRELERRERFERSESLSTPPLELPDAPASSPYHGFTYTALIPLLLFLPVFISGSLVVDSVTEEFERGTLELLRVAPLSLTDIVDGKLLAAAGLAPAQAALWLVVLSVNGTAIFAPLRLLALVAAMAVLAAGLGVFVSLVTAERRTAQLLYSLGVLLAFAGATLSPVSPTNVVARLAIGSADAAVTLVVVGYVALAVVAYGGVRAAVGRVDATSV</sequence>
<evidence type="ECO:0000256" key="4">
    <source>
        <dbReference type="ARBA" id="ARBA00023136"/>
    </source>
</evidence>
<feature type="transmembrane region" description="Helical" evidence="5">
    <location>
        <begin position="21"/>
        <end position="47"/>
    </location>
</feature>
<feature type="transmembrane region" description="Helical" evidence="5">
    <location>
        <begin position="222"/>
        <end position="242"/>
    </location>
</feature>
<evidence type="ECO:0000313" key="7">
    <source>
        <dbReference type="EMBL" id="KTG10174.1"/>
    </source>
</evidence>
<evidence type="ECO:0000256" key="3">
    <source>
        <dbReference type="ARBA" id="ARBA00022989"/>
    </source>
</evidence>
<feature type="transmembrane region" description="Helical" evidence="5">
    <location>
        <begin position="283"/>
        <end position="301"/>
    </location>
</feature>
<feature type="transmembrane region" description="Helical" evidence="5">
    <location>
        <begin position="254"/>
        <end position="276"/>
    </location>
</feature>
<organism evidence="7 8">
    <name type="scientific">Haloprofundus marisrubri</name>
    <dbReference type="NCBI Taxonomy" id="1514971"/>
    <lineage>
        <taxon>Archaea</taxon>
        <taxon>Methanobacteriati</taxon>
        <taxon>Methanobacteriota</taxon>
        <taxon>Stenosarchaea group</taxon>
        <taxon>Halobacteria</taxon>
        <taxon>Halobacteriales</taxon>
        <taxon>Haloferacaceae</taxon>
        <taxon>Haloprofundus</taxon>
    </lineage>
</organism>
<keyword evidence="2 5" id="KW-0812">Transmembrane</keyword>
<evidence type="ECO:0000256" key="2">
    <source>
        <dbReference type="ARBA" id="ARBA00022692"/>
    </source>
</evidence>
<dbReference type="EMBL" id="LOPU01000018">
    <property type="protein sequence ID" value="KTG10174.1"/>
    <property type="molecule type" value="Genomic_DNA"/>
</dbReference>
<feature type="transmembrane region" description="Helical" evidence="5">
    <location>
        <begin position="307"/>
        <end position="334"/>
    </location>
</feature>
<keyword evidence="3 5" id="KW-1133">Transmembrane helix</keyword>
<gene>
    <name evidence="7" type="ORF">AUR64_11330</name>
</gene>
<evidence type="ECO:0000313" key="8">
    <source>
        <dbReference type="Proteomes" id="UP000054387"/>
    </source>
</evidence>
<name>A0A0W1R9W9_9EURY</name>
<reference evidence="7 8" key="1">
    <citation type="submission" date="2015-12" db="EMBL/GenBank/DDBJ databases">
        <title>Haloprofundus marisrubri gen. nov., sp. nov., an extremely halophilic archaeon isolated from the Discovery deep brine-seawater interface in the Red Sea.</title>
        <authorList>
            <person name="Zhang G."/>
            <person name="Stingl U."/>
            <person name="Rashid M."/>
        </authorList>
    </citation>
    <scope>NUCLEOTIDE SEQUENCE [LARGE SCALE GENOMIC DNA]</scope>
    <source>
        <strain evidence="7 8">SB9</strain>
    </source>
</reference>
<feature type="transmembrane region" description="Helical" evidence="5">
    <location>
        <begin position="170"/>
        <end position="192"/>
    </location>
</feature>
<protein>
    <recommendedName>
        <fullName evidence="6">ABC-2 type transporter transmembrane domain-containing protein</fullName>
    </recommendedName>
</protein>
<evidence type="ECO:0000259" key="6">
    <source>
        <dbReference type="Pfam" id="PF12698"/>
    </source>
</evidence>
<dbReference type="AlphaFoldDB" id="A0A0W1R9W9"/>
<dbReference type="InterPro" id="IPR013525">
    <property type="entry name" value="ABC2_TM"/>
</dbReference>
<feature type="domain" description="ABC-2 type transporter transmembrane" evidence="6">
    <location>
        <begin position="30"/>
        <end position="297"/>
    </location>
</feature>
<comment type="subcellular location">
    <subcellularLocation>
        <location evidence="1">Membrane</location>
        <topology evidence="1">Multi-pass membrane protein</topology>
    </subcellularLocation>
</comment>
<evidence type="ECO:0000256" key="1">
    <source>
        <dbReference type="ARBA" id="ARBA00004141"/>
    </source>
</evidence>
<proteinExistence type="predicted"/>
<keyword evidence="4 5" id="KW-0472">Membrane</keyword>
<evidence type="ECO:0000256" key="5">
    <source>
        <dbReference type="SAM" id="Phobius"/>
    </source>
</evidence>